<dbReference type="PROSITE" id="PS50033">
    <property type="entry name" value="UBX"/>
    <property type="match status" value="1"/>
</dbReference>
<dbReference type="Gene3D" id="3.40.30.10">
    <property type="entry name" value="Glutaredoxin"/>
    <property type="match status" value="1"/>
</dbReference>
<dbReference type="Pfam" id="PF13899">
    <property type="entry name" value="Thioredoxin_7"/>
    <property type="match status" value="1"/>
</dbReference>
<evidence type="ECO:0000313" key="4">
    <source>
        <dbReference type="Proteomes" id="UP000499080"/>
    </source>
</evidence>
<dbReference type="PANTHER" id="PTHR23322">
    <property type="entry name" value="FAS-ASSOCIATED PROTEIN"/>
    <property type="match status" value="1"/>
</dbReference>
<dbReference type="GO" id="GO:0005634">
    <property type="term" value="C:nucleus"/>
    <property type="evidence" value="ECO:0007669"/>
    <property type="project" value="TreeGrafter"/>
</dbReference>
<dbReference type="GO" id="GO:0043130">
    <property type="term" value="F:ubiquitin binding"/>
    <property type="evidence" value="ECO:0007669"/>
    <property type="project" value="TreeGrafter"/>
</dbReference>
<dbReference type="InterPro" id="IPR006577">
    <property type="entry name" value="UAS"/>
</dbReference>
<dbReference type="OrthoDB" id="270602at2759"/>
<dbReference type="SUPFAM" id="SSF54236">
    <property type="entry name" value="Ubiquitin-like"/>
    <property type="match status" value="1"/>
</dbReference>
<feature type="domain" description="UBX" evidence="2">
    <location>
        <begin position="369"/>
        <end position="446"/>
    </location>
</feature>
<keyword evidence="1" id="KW-0597">Phosphoprotein</keyword>
<dbReference type="AlphaFoldDB" id="A0A4Y2HVB1"/>
<dbReference type="InterPro" id="IPR009060">
    <property type="entry name" value="UBA-like_sf"/>
</dbReference>
<dbReference type="FunFam" id="3.40.30.10:FF:000079">
    <property type="entry name" value="UBX domain-containing protein 7"/>
    <property type="match status" value="1"/>
</dbReference>
<dbReference type="Proteomes" id="UP000499080">
    <property type="component" value="Unassembled WGS sequence"/>
</dbReference>
<dbReference type="Pfam" id="PF00789">
    <property type="entry name" value="UBX"/>
    <property type="match status" value="1"/>
</dbReference>
<dbReference type="CDD" id="cd14345">
    <property type="entry name" value="UBA_UBXD7"/>
    <property type="match status" value="1"/>
</dbReference>
<organism evidence="3 4">
    <name type="scientific">Araneus ventricosus</name>
    <name type="common">Orbweaver spider</name>
    <name type="synonym">Epeira ventricosa</name>
    <dbReference type="NCBI Taxonomy" id="182803"/>
    <lineage>
        <taxon>Eukaryota</taxon>
        <taxon>Metazoa</taxon>
        <taxon>Ecdysozoa</taxon>
        <taxon>Arthropoda</taxon>
        <taxon>Chelicerata</taxon>
        <taxon>Arachnida</taxon>
        <taxon>Araneae</taxon>
        <taxon>Araneomorphae</taxon>
        <taxon>Entelegynae</taxon>
        <taxon>Araneoidea</taxon>
        <taxon>Araneidae</taxon>
        <taxon>Araneus</taxon>
    </lineage>
</organism>
<gene>
    <name evidence="3" type="primary">UBXN7</name>
    <name evidence="3" type="ORF">AVEN_210444_1</name>
</gene>
<dbReference type="InterPro" id="IPR036249">
    <property type="entry name" value="Thioredoxin-like_sf"/>
</dbReference>
<dbReference type="SUPFAM" id="SSF52833">
    <property type="entry name" value="Thioredoxin-like"/>
    <property type="match status" value="1"/>
</dbReference>
<dbReference type="SUPFAM" id="SSF46934">
    <property type="entry name" value="UBA-like"/>
    <property type="match status" value="1"/>
</dbReference>
<accession>A0A4Y2HVB1</accession>
<evidence type="ECO:0000259" key="2">
    <source>
        <dbReference type="PROSITE" id="PS50033"/>
    </source>
</evidence>
<dbReference type="InterPro" id="IPR001012">
    <property type="entry name" value="UBX_dom"/>
</dbReference>
<keyword evidence="4" id="KW-1185">Reference proteome</keyword>
<dbReference type="Gene3D" id="1.10.8.10">
    <property type="entry name" value="DNA helicase RuvA subunit, C-terminal domain"/>
    <property type="match status" value="1"/>
</dbReference>
<name>A0A4Y2HVB1_ARAVE</name>
<evidence type="ECO:0000256" key="1">
    <source>
        <dbReference type="ARBA" id="ARBA00022553"/>
    </source>
</evidence>
<dbReference type="SMART" id="SM00166">
    <property type="entry name" value="UBX"/>
    <property type="match status" value="1"/>
</dbReference>
<proteinExistence type="predicted"/>
<dbReference type="PANTHER" id="PTHR23322:SF6">
    <property type="entry name" value="UBX DOMAIN-CONTAINING PROTEIN 7"/>
    <property type="match status" value="1"/>
</dbReference>
<dbReference type="InterPro" id="IPR050730">
    <property type="entry name" value="UBX_domain-protein"/>
</dbReference>
<sequence length="450" mass="51450">MASTSNAVLPSERNSSLIEQFCAVTGANDEKAQKMLEVCNWNLEMAVNMHVDSDYQENVCVEPPVNGVVEEDIRAPIPQSRAVLVEEDIGFHYGLRGRKRRPHSVFDAFRDFQAEAQIQEQSALQENSEQSKKRRTLEDLYRPPLDLMHRGNFSSARDFGQMSNKWLMVNLQDSQEFSCQVLNRDVWSNRDVKKLISQHFVFWQVYNDGIDGEKYIQFYKPVEFPYIAILDPRTGEKLVTWHHVDSTTLCELIESFLKEHSTPDGSSTSIKNPASAFSLLDQSEEEQLRAAIEASVKERNLINIDDNDSDLETFDSDTESTGGKISTISNANVYSDHSNDTIDVVGISESNEKDPVQAESSWRDFLGSEDDPKSELVLRLPDGKREQVTWPCTTKLKSLLLYIDEIGFSREKYELVTTYPRRNLCQLDLLKSLKEVDLFPREMIIVQLKT</sequence>
<dbReference type="CDD" id="cd02958">
    <property type="entry name" value="UAS"/>
    <property type="match status" value="1"/>
</dbReference>
<comment type="caution">
    <text evidence="3">The sequence shown here is derived from an EMBL/GenBank/DDBJ whole genome shotgun (WGS) entry which is preliminary data.</text>
</comment>
<dbReference type="InterPro" id="IPR029071">
    <property type="entry name" value="Ubiquitin-like_domsf"/>
</dbReference>
<dbReference type="Gene3D" id="3.10.20.90">
    <property type="entry name" value="Phosphatidylinositol 3-kinase Catalytic Subunit, Chain A, domain 1"/>
    <property type="match status" value="1"/>
</dbReference>
<dbReference type="GO" id="GO:0043161">
    <property type="term" value="P:proteasome-mediated ubiquitin-dependent protein catabolic process"/>
    <property type="evidence" value="ECO:0007669"/>
    <property type="project" value="TreeGrafter"/>
</dbReference>
<dbReference type="Pfam" id="PF14555">
    <property type="entry name" value="UBA_4"/>
    <property type="match status" value="1"/>
</dbReference>
<dbReference type="SMART" id="SM00594">
    <property type="entry name" value="UAS"/>
    <property type="match status" value="1"/>
</dbReference>
<evidence type="ECO:0000313" key="3">
    <source>
        <dbReference type="EMBL" id="GBM69223.1"/>
    </source>
</evidence>
<protein>
    <submittedName>
        <fullName evidence="3">UBX domain-containing protein 7</fullName>
    </submittedName>
</protein>
<reference evidence="3 4" key="1">
    <citation type="journal article" date="2019" name="Sci. Rep.">
        <title>Orb-weaving spider Araneus ventricosus genome elucidates the spidroin gene catalogue.</title>
        <authorList>
            <person name="Kono N."/>
            <person name="Nakamura H."/>
            <person name="Ohtoshi R."/>
            <person name="Moran D.A.P."/>
            <person name="Shinohara A."/>
            <person name="Yoshida Y."/>
            <person name="Fujiwara M."/>
            <person name="Mori M."/>
            <person name="Tomita M."/>
            <person name="Arakawa K."/>
        </authorList>
    </citation>
    <scope>NUCLEOTIDE SEQUENCE [LARGE SCALE GENOMIC DNA]</scope>
</reference>
<dbReference type="EMBL" id="BGPR01002185">
    <property type="protein sequence ID" value="GBM69223.1"/>
    <property type="molecule type" value="Genomic_DNA"/>
</dbReference>